<sequence>MQSGLLAALMFIACWILLPQQAGAALPLPPEAIEQHFTLPNRAGEFHYFTVNAKSDSVTSAAIVLHGHPRDVGATLSATLAAAQGNPAANHTVIVAPLFQVSAEQARHCHSPGLPRLQPDDALWRCSSWLAGELDERKRLSAFAALDALMKDLKQRWPGIRSVTVAGFSAGGQFVQHYIPFAHPPADIAVRYVVADPGSWLYFDNRPESGCASANEWKYGTDRLPVWLATSRAAARESYRKANIAYLEGADDRGKGAGSYWRILDKSCAAMLQGSSRLDRGINYARYDRQVLQPATPHRLSIVAGCKHNVRCVFPSVAGRQVLFAQ</sequence>
<feature type="signal peptide" evidence="1">
    <location>
        <begin position="1"/>
        <end position="24"/>
    </location>
</feature>
<evidence type="ECO:0008006" key="4">
    <source>
        <dbReference type="Google" id="ProtNLM"/>
    </source>
</evidence>
<protein>
    <recommendedName>
        <fullName evidence="4">Alpha/beta hydrolase</fullName>
    </recommendedName>
</protein>
<reference evidence="2 3" key="1">
    <citation type="submission" date="2023-07" db="EMBL/GenBank/DDBJ databases">
        <title>Pathogenic bacteria of pear tree diseases.</title>
        <authorList>
            <person name="Zhang Z."/>
            <person name="He L."/>
            <person name="Huang R."/>
        </authorList>
    </citation>
    <scope>NUCLEOTIDE SEQUENCE [LARGE SCALE GENOMIC DNA]</scope>
    <source>
        <strain evidence="2 3">DE2</strain>
    </source>
</reference>
<evidence type="ECO:0000313" key="3">
    <source>
        <dbReference type="Proteomes" id="UP001228139"/>
    </source>
</evidence>
<keyword evidence="1" id="KW-0732">Signal</keyword>
<keyword evidence="3" id="KW-1185">Reference proteome</keyword>
<dbReference type="EMBL" id="CP132353">
    <property type="protein sequence ID" value="WLS77117.1"/>
    <property type="molecule type" value="Genomic_DNA"/>
</dbReference>
<feature type="chain" id="PRO_5041330337" description="Alpha/beta hydrolase" evidence="1">
    <location>
        <begin position="25"/>
        <end position="326"/>
    </location>
</feature>
<dbReference type="Proteomes" id="UP001228139">
    <property type="component" value="Chromosome"/>
</dbReference>
<dbReference type="SUPFAM" id="SSF53474">
    <property type="entry name" value="alpha/beta-Hydrolases"/>
    <property type="match status" value="1"/>
</dbReference>
<dbReference type="KEGG" id="epi:Q3V30_11500"/>
<organism evidence="2 3">
    <name type="scientific">Erwinia pyri</name>
    <dbReference type="NCBI Taxonomy" id="3062598"/>
    <lineage>
        <taxon>Bacteria</taxon>
        <taxon>Pseudomonadati</taxon>
        <taxon>Pseudomonadota</taxon>
        <taxon>Gammaproteobacteria</taxon>
        <taxon>Enterobacterales</taxon>
        <taxon>Erwiniaceae</taxon>
        <taxon>Erwinia</taxon>
    </lineage>
</organism>
<name>A0AA50DHL4_9GAMM</name>
<dbReference type="PANTHER" id="PTHR35560">
    <property type="entry name" value="BLL0132 PROTEIN"/>
    <property type="match status" value="1"/>
</dbReference>
<gene>
    <name evidence="2" type="ORF">Q3V30_11500</name>
</gene>
<dbReference type="InterPro" id="IPR029058">
    <property type="entry name" value="AB_hydrolase_fold"/>
</dbReference>
<dbReference type="PANTHER" id="PTHR35560:SF3">
    <property type="entry name" value="PEPTIDASE S9 PROLYL OLIGOPEPTIDASE CATALYTIC DOMAIN-CONTAINING PROTEIN"/>
    <property type="match status" value="1"/>
</dbReference>
<dbReference type="AlphaFoldDB" id="A0AA50DHL4"/>
<evidence type="ECO:0000256" key="1">
    <source>
        <dbReference type="SAM" id="SignalP"/>
    </source>
</evidence>
<accession>A0AA50DHL4</accession>
<proteinExistence type="predicted"/>
<evidence type="ECO:0000313" key="2">
    <source>
        <dbReference type="EMBL" id="WLS77117.1"/>
    </source>
</evidence>
<dbReference type="RefSeq" id="WP_306205741.1">
    <property type="nucleotide sequence ID" value="NZ_CP132353.1"/>
</dbReference>
<dbReference type="Gene3D" id="3.40.50.1820">
    <property type="entry name" value="alpha/beta hydrolase"/>
    <property type="match status" value="1"/>
</dbReference>